<evidence type="ECO:0000259" key="2">
    <source>
        <dbReference type="Pfam" id="PF20578"/>
    </source>
</evidence>
<dbReference type="Proteomes" id="UP000032434">
    <property type="component" value="Chromosome 1"/>
</dbReference>
<accession>A0A061AKH5</accession>
<reference evidence="4" key="1">
    <citation type="submission" date="2014-05" db="EMBL/GenBank/DDBJ databases">
        <authorList>
            <person name="Kube M."/>
        </authorList>
    </citation>
    <scope>NUCLEOTIDE SEQUENCE [LARGE SCALE GENOMIC DNA]</scope>
</reference>
<gene>
    <name evidence="3" type="ORF">Aocu_14590</name>
</gene>
<dbReference type="RefSeq" id="WP_045749936.1">
    <property type="nucleotide sequence ID" value="NZ_FUZK01000004.1"/>
</dbReference>
<feature type="chain" id="PRO_5001593983" description="Atrophied bacterial Ig domain-containing protein" evidence="1">
    <location>
        <begin position="20"/>
        <end position="920"/>
    </location>
</feature>
<feature type="domain" description="Atrophied bacterial Ig" evidence="2">
    <location>
        <begin position="659"/>
        <end position="741"/>
    </location>
</feature>
<feature type="domain" description="Atrophied bacterial Ig" evidence="2">
    <location>
        <begin position="47"/>
        <end position="113"/>
    </location>
</feature>
<feature type="signal peptide" evidence="1">
    <location>
        <begin position="1"/>
        <end position="19"/>
    </location>
</feature>
<evidence type="ECO:0000313" key="4">
    <source>
        <dbReference type="Proteomes" id="UP000032434"/>
    </source>
</evidence>
<sequence>MKKVLSVLTGLLLALVLVACGPEVQPVDGSVAKLETAYQSMSVLIADPSNITANFVVPTKLAGGVTAAWSSDEPGVVAFGAPAADQSTATVNRPAKGQGDATVKITATLSLKSELSDEILTREWNLNITVKENTVEEITIETIADILAITDASYDGGTYQVEIPNVTVFARGDVFFAYDGTGIIQLFQSQTEFEVGKVYDITGSLEWYFGIWELVKSTGVEKTTATPQYPTKEVVTSIDAKINSLVTNGEHLYANVADGNFEPVYATITGKVYMIPGDNGNYNTYIIDSSKSELTLGTSTVPASGLMVYYNTRDFQYIRSFNGFEVTMDVVIYTYRSNNLAYAIYYVGGPTGIVATLNDQQKVDLAKTALVLAPEVYEEGKTLNLVSKGLNDVNVSWAFKDANDPNNALVNLTTGAVTLPASGPRQDVVLVATITSGAVTDTKEITVKVGEIPLSTIAEVNAATSNTLKFRVSGTVLGYNGHRQISIADATGAVTLYMPSVDAAAELRLLVGKQVQVIGLRAVFNGLIQLTNPVVLDLEADGVVPAAIDLRTVELWDAASLLPYQAGKVSVTNLKVTAVGTNDFGNVDLTLEDEVTLKTIKFFWDSRQPLVGSSDFIKGLAVGDYVSFENALLTWRSNNPVLAIDDAAQAVEGESPVLTDAEELALDKASLDVATTVTASLELPLTLANGTTVVWTSSLPEVLGNDGVYGEPTVDTEVTLTATLTNGEETDTKVFVLNVKAFGAVETVAYTFDFGTAPKTGYSAGDLVFSNVNEDPFTLAKDRVQINTSTFAPWTDNGAFLVLAPISTFKLSYVVFDFTGAQYTGATKVEFSFAAWNQNNFDATVALAGSSVRMEKLEGENWVTVGDNVFSQLTKDALTTVSINITGAGTYRLVYEAPAAASTSNTAYAIGVDDLKVYVL</sequence>
<dbReference type="PATRIC" id="fig|35623.3.peg.1460"/>
<dbReference type="EMBL" id="LK028559">
    <property type="protein sequence ID" value="CDR31532.1"/>
    <property type="molecule type" value="Genomic_DNA"/>
</dbReference>
<dbReference type="STRING" id="35623.Aocu_14590"/>
<name>A0A061AKH5_9MOLU</name>
<protein>
    <recommendedName>
        <fullName evidence="2">Atrophied bacterial Ig domain-containing protein</fullName>
    </recommendedName>
</protein>
<dbReference type="Pfam" id="PF20578">
    <property type="entry name" value="aBig_2"/>
    <property type="match status" value="3"/>
</dbReference>
<dbReference type="OrthoDB" id="384940at2"/>
<dbReference type="HOGENOM" id="CLU_326444_0_0_14"/>
<proteinExistence type="predicted"/>
<dbReference type="AlphaFoldDB" id="A0A061AKH5"/>
<keyword evidence="4" id="KW-1185">Reference proteome</keyword>
<keyword evidence="1" id="KW-0732">Signal</keyword>
<evidence type="ECO:0000256" key="1">
    <source>
        <dbReference type="SAM" id="SignalP"/>
    </source>
</evidence>
<dbReference type="KEGG" id="aoc:Aocu_14590"/>
<dbReference type="PROSITE" id="PS51257">
    <property type="entry name" value="PROKAR_LIPOPROTEIN"/>
    <property type="match status" value="1"/>
</dbReference>
<dbReference type="InterPro" id="IPR046780">
    <property type="entry name" value="aBig_2"/>
</dbReference>
<organism evidence="3 4">
    <name type="scientific">Acholeplasma oculi</name>
    <dbReference type="NCBI Taxonomy" id="35623"/>
    <lineage>
        <taxon>Bacteria</taxon>
        <taxon>Bacillati</taxon>
        <taxon>Mycoplasmatota</taxon>
        <taxon>Mollicutes</taxon>
        <taxon>Acholeplasmatales</taxon>
        <taxon>Acholeplasmataceae</taxon>
        <taxon>Acholeplasma</taxon>
    </lineage>
</organism>
<evidence type="ECO:0000313" key="3">
    <source>
        <dbReference type="EMBL" id="CDR31532.1"/>
    </source>
</evidence>
<feature type="domain" description="Atrophied bacterial Ig" evidence="2">
    <location>
        <begin position="381"/>
        <end position="449"/>
    </location>
</feature>
<dbReference type="InParanoid" id="A0A061AKH5"/>